<dbReference type="EMBL" id="AM412317">
    <property type="protein sequence ID" value="CAL83879.1"/>
    <property type="molecule type" value="Genomic_DNA"/>
</dbReference>
<accession>A5I4A7</accession>
<dbReference type="InterPro" id="IPR052196">
    <property type="entry name" value="Bact_Kbp"/>
</dbReference>
<dbReference type="KEGG" id="cbo:CBO2337"/>
<dbReference type="PATRIC" id="fig|413999.7.peg.2311"/>
<dbReference type="Gene3D" id="3.10.350.10">
    <property type="entry name" value="LysM domain"/>
    <property type="match status" value="1"/>
</dbReference>
<protein>
    <submittedName>
        <fullName evidence="2">Hypothetical phage protein</fullName>
    </submittedName>
</protein>
<dbReference type="Proteomes" id="UP000001986">
    <property type="component" value="Chromosome"/>
</dbReference>
<dbReference type="PANTHER" id="PTHR34700">
    <property type="entry name" value="POTASSIUM BINDING PROTEIN KBP"/>
    <property type="match status" value="1"/>
</dbReference>
<dbReference type="PANTHER" id="PTHR34700:SF4">
    <property type="entry name" value="PHAGE-LIKE ELEMENT PBSX PROTEIN XKDP"/>
    <property type="match status" value="1"/>
</dbReference>
<dbReference type="PROSITE" id="PS51782">
    <property type="entry name" value="LYSM"/>
    <property type="match status" value="1"/>
</dbReference>
<sequence>MDVYLRNEKEKTTFQFPVNPIDNVMVNRTKKYDTADIVDYGEVDLSDKGKKIKEISFNTLLPAEYDTYCRYRNIPIPLEVIAKLEKWMEQQEPLRLIITDFGFNDLVNISSVSEEERGGETGDKYINISFRTHRDLKIQTLASPKTISTVKKVALKDNRPTTKSNSRIYVVKQGDSLWKIAKWWYGNSSKWQEIYNKNRATIGPNPNVIRPGQKLVM</sequence>
<evidence type="ECO:0000259" key="1">
    <source>
        <dbReference type="PROSITE" id="PS51782"/>
    </source>
</evidence>
<dbReference type="SMART" id="SM00257">
    <property type="entry name" value="LysM"/>
    <property type="match status" value="1"/>
</dbReference>
<evidence type="ECO:0000313" key="2">
    <source>
        <dbReference type="EMBL" id="CAL83879.1"/>
    </source>
</evidence>
<feature type="domain" description="LysM" evidence="1">
    <location>
        <begin position="167"/>
        <end position="217"/>
    </location>
</feature>
<gene>
    <name evidence="2" type="ordered locus">CBO2337</name>
</gene>
<dbReference type="HOGENOM" id="CLU_077348_0_0_9"/>
<proteinExistence type="predicted"/>
<dbReference type="GeneID" id="5186592"/>
<reference evidence="2 3" key="1">
    <citation type="journal article" date="2007" name="Genome Res.">
        <title>Genome sequence of a proteolytic (Group I) Clostridium botulinum strain Hall A and comparative analysis of the clostridial genomes.</title>
        <authorList>
            <person name="Sebaihia M."/>
            <person name="Peck M.W."/>
            <person name="Minton N.P."/>
            <person name="Thomson N.R."/>
            <person name="Holden M.T.G."/>
            <person name="Mitchell W.J."/>
            <person name="Carter A.T."/>
            <person name="Bentley S.D."/>
            <person name="Mason D.R."/>
            <person name="Crossman L."/>
            <person name="Paul C.J."/>
            <person name="Ivens A."/>
            <person name="Wells-Bennik M.H.J."/>
            <person name="Davis I.J."/>
            <person name="Cerdeno-Tarraga A.M."/>
            <person name="Churcher C."/>
            <person name="Quail M.A."/>
            <person name="Chillingworth T."/>
            <person name="Feltwell T."/>
            <person name="Fraser A."/>
            <person name="Goodhead I."/>
            <person name="Hance Z."/>
            <person name="Jagels K."/>
            <person name="Larke N."/>
            <person name="Maddison M."/>
            <person name="Moule S."/>
            <person name="Mungall K."/>
            <person name="Norbertczak H."/>
            <person name="Rabbinowitsch E."/>
            <person name="Sanders M."/>
            <person name="Simmonds M."/>
            <person name="White B."/>
            <person name="Whithead S."/>
            <person name="Parkhill J."/>
        </authorList>
    </citation>
    <scope>NUCLEOTIDE SEQUENCE [LARGE SCALE GENOMIC DNA]</scope>
    <source>
        <strain evidence="3">Hall / ATCC 3502 / NCTC 13319 / Type A [Sanger]</strain>
    </source>
</reference>
<dbReference type="InterPro" id="IPR018392">
    <property type="entry name" value="LysM"/>
</dbReference>
<dbReference type="CDD" id="cd00118">
    <property type="entry name" value="LysM"/>
    <property type="match status" value="1"/>
</dbReference>
<name>A5I4A7_CLOBH</name>
<evidence type="ECO:0000313" key="3">
    <source>
        <dbReference type="Proteomes" id="UP000001986"/>
    </source>
</evidence>
<keyword evidence="3" id="KW-1185">Reference proteome</keyword>
<dbReference type="InterPro" id="IPR036779">
    <property type="entry name" value="LysM_dom_sf"/>
</dbReference>
<organism evidence="2 3">
    <name type="scientific">Clostridium botulinum (strain Hall / ATCC 3502 / NCTC 13319 / Type A)</name>
    <dbReference type="NCBI Taxonomy" id="441771"/>
    <lineage>
        <taxon>Bacteria</taxon>
        <taxon>Bacillati</taxon>
        <taxon>Bacillota</taxon>
        <taxon>Clostridia</taxon>
        <taxon>Eubacteriales</taxon>
        <taxon>Clostridiaceae</taxon>
        <taxon>Clostridium</taxon>
    </lineage>
</organism>
<dbReference type="Pfam" id="PF01476">
    <property type="entry name" value="LysM"/>
    <property type="match status" value="1"/>
</dbReference>
<dbReference type="AlphaFoldDB" id="A5I4A7"/>
<dbReference type="SUPFAM" id="SSF54106">
    <property type="entry name" value="LysM domain"/>
    <property type="match status" value="1"/>
</dbReference>